<feature type="region of interest" description="Disordered" evidence="1">
    <location>
        <begin position="1"/>
        <end position="220"/>
    </location>
</feature>
<feature type="compositionally biased region" description="Pro residues" evidence="1">
    <location>
        <begin position="154"/>
        <end position="173"/>
    </location>
</feature>
<gene>
    <name evidence="2" type="ORF">ColSpa_07651</name>
</gene>
<accession>A0AA37P887</accession>
<keyword evidence="3" id="KW-1185">Reference proteome</keyword>
<evidence type="ECO:0000313" key="3">
    <source>
        <dbReference type="Proteomes" id="UP001055115"/>
    </source>
</evidence>
<dbReference type="EMBL" id="BQXU01000019">
    <property type="protein sequence ID" value="GKT47470.1"/>
    <property type="molecule type" value="Genomic_DNA"/>
</dbReference>
<feature type="compositionally biased region" description="Polar residues" evidence="1">
    <location>
        <begin position="180"/>
        <end position="198"/>
    </location>
</feature>
<organism evidence="2 3">
    <name type="scientific">Colletotrichum spaethianum</name>
    <dbReference type="NCBI Taxonomy" id="700344"/>
    <lineage>
        <taxon>Eukaryota</taxon>
        <taxon>Fungi</taxon>
        <taxon>Dikarya</taxon>
        <taxon>Ascomycota</taxon>
        <taxon>Pezizomycotina</taxon>
        <taxon>Sordariomycetes</taxon>
        <taxon>Hypocreomycetidae</taxon>
        <taxon>Glomerellales</taxon>
        <taxon>Glomerellaceae</taxon>
        <taxon>Colletotrichum</taxon>
        <taxon>Colletotrichum spaethianum species complex</taxon>
    </lineage>
</organism>
<evidence type="ECO:0000313" key="2">
    <source>
        <dbReference type="EMBL" id="GKT47470.1"/>
    </source>
</evidence>
<feature type="compositionally biased region" description="Pro residues" evidence="1">
    <location>
        <begin position="50"/>
        <end position="65"/>
    </location>
</feature>
<dbReference type="GeneID" id="73328453"/>
<comment type="caution">
    <text evidence="2">The sequence shown here is derived from an EMBL/GenBank/DDBJ whole genome shotgun (WGS) entry which is preliminary data.</text>
</comment>
<proteinExistence type="predicted"/>
<name>A0AA37P887_9PEZI</name>
<sequence length="220" mass="23909">MQDISRDCDSLSTSLGQRRGISDLARFALDLTWATPPRAESETPARPRAYPSPPMSGSPPLPPKANPDAGDRGQLHGSYPSTSPQDAYRGGLPPTIHQGDPRGPPLQQSLPPPQPRSYHAEQDRMPYSYPRPDDHLRNTPSGYAHLASQALQQRPPPYMQMSGPPPPPPPQPAGPHQHGYATTMSQTSQDSAPYTSPKTQRKTKGHVASACVPCKRAHLR</sequence>
<evidence type="ECO:0000256" key="1">
    <source>
        <dbReference type="SAM" id="MobiDB-lite"/>
    </source>
</evidence>
<reference evidence="2 3" key="1">
    <citation type="submission" date="2022-03" db="EMBL/GenBank/DDBJ databases">
        <title>Genome data of Colletotrichum spp.</title>
        <authorList>
            <person name="Utami Y.D."/>
            <person name="Hiruma K."/>
        </authorList>
    </citation>
    <scope>NUCLEOTIDE SEQUENCE [LARGE SCALE GENOMIC DNA]</scope>
    <source>
        <strain evidence="2 3">MAFF 239500</strain>
    </source>
</reference>
<evidence type="ECO:0008006" key="4">
    <source>
        <dbReference type="Google" id="ProtNLM"/>
    </source>
</evidence>
<dbReference type="AlphaFoldDB" id="A0AA37P887"/>
<dbReference type="RefSeq" id="XP_049129820.1">
    <property type="nucleotide sequence ID" value="XM_049273863.1"/>
</dbReference>
<protein>
    <recommendedName>
        <fullName evidence="4">C6 zinc finger domain-containing protein</fullName>
    </recommendedName>
</protein>
<dbReference type="Proteomes" id="UP001055115">
    <property type="component" value="Unassembled WGS sequence"/>
</dbReference>